<dbReference type="AlphaFoldDB" id="A0A2C9W8H9"/>
<evidence type="ECO:0000313" key="1">
    <source>
        <dbReference type="EMBL" id="OAY55110.1"/>
    </source>
</evidence>
<sequence length="63" mass="7241">MKSIYSCYFDRIDQFIIHCPFYNCYHNSCHLCGAAIVPLHLTSTPRRLTPSPAHPKPAPYPYS</sequence>
<gene>
    <name evidence="1" type="ORF">MANES_03G128300</name>
</gene>
<proteinExistence type="predicted"/>
<protein>
    <submittedName>
        <fullName evidence="1">Uncharacterized protein</fullName>
    </submittedName>
</protein>
<accession>A0A2C9W8H9</accession>
<name>A0A2C9W8H9_MANES</name>
<dbReference type="EMBL" id="CM004389">
    <property type="protein sequence ID" value="OAY55110.1"/>
    <property type="molecule type" value="Genomic_DNA"/>
</dbReference>
<reference evidence="1" key="1">
    <citation type="submission" date="2016-02" db="EMBL/GenBank/DDBJ databases">
        <title>WGS assembly of Manihot esculenta.</title>
        <authorList>
            <person name="Bredeson J.V."/>
            <person name="Prochnik S.E."/>
            <person name="Lyons J.B."/>
            <person name="Schmutz J."/>
            <person name="Grimwood J."/>
            <person name="Vrebalov J."/>
            <person name="Bart R.S."/>
            <person name="Amuge T."/>
            <person name="Ferguson M.E."/>
            <person name="Green R."/>
            <person name="Putnam N."/>
            <person name="Stites J."/>
            <person name="Rounsley S."/>
            <person name="Rokhsar D.S."/>
        </authorList>
    </citation>
    <scope>NUCLEOTIDE SEQUENCE [LARGE SCALE GENOMIC DNA]</scope>
    <source>
        <tissue evidence="1">Leaf</tissue>
    </source>
</reference>
<organism evidence="1">
    <name type="scientific">Manihot esculenta</name>
    <name type="common">Cassava</name>
    <name type="synonym">Jatropha manihot</name>
    <dbReference type="NCBI Taxonomy" id="3983"/>
    <lineage>
        <taxon>Eukaryota</taxon>
        <taxon>Viridiplantae</taxon>
        <taxon>Streptophyta</taxon>
        <taxon>Embryophyta</taxon>
        <taxon>Tracheophyta</taxon>
        <taxon>Spermatophyta</taxon>
        <taxon>Magnoliopsida</taxon>
        <taxon>eudicotyledons</taxon>
        <taxon>Gunneridae</taxon>
        <taxon>Pentapetalae</taxon>
        <taxon>rosids</taxon>
        <taxon>fabids</taxon>
        <taxon>Malpighiales</taxon>
        <taxon>Euphorbiaceae</taxon>
        <taxon>Crotonoideae</taxon>
        <taxon>Manihoteae</taxon>
        <taxon>Manihot</taxon>
    </lineage>
</organism>